<dbReference type="PANTHER" id="PTHR33236">
    <property type="entry name" value="INTRAFLAGELLAR TRANSPORT PROTEIN 122 FAMILY PROTEIN-RELATED"/>
    <property type="match status" value="1"/>
</dbReference>
<dbReference type="OMA" id="CLQYFPQ"/>
<sequence length="400" mass="44327">MLVVEFAWQSAVDRLWSLSNVQTTRTVIEMFANFSKCYNSNDKTYRTCYTYNANYAPKLRLHCYKSRQQPNRATNSKLMGGLRKVILAIALLAVSAAQAASVAKPACGGTTSAKDINLVKPANPPRECVYHVKAYSKQVCQLRIDFAMTLAQPTIQEQANTGLMTAECQQDYFEVNGLRLCGVETWQHIYVNFNASAGESKLDLLLVLANRAGGVNLPTPDWNMQLTQLECPVGAAVRELEAPEARSSSIKDGFFVAPPGCLQYFPEAKGVVKSFNYNDGHGIYPSHMNYAICFRRTTQTNGLTIRSYFFHVGAETAASTLLTDSSCYRSSSSNVRSADFLMVPQAKLVEQNEHATYFCGATNKDVLIRSNNPGPLLVLFNSDEYFEPNDAGFAFTYTID</sequence>
<reference evidence="2 3" key="1">
    <citation type="submission" date="2015-08" db="EMBL/GenBank/DDBJ databases">
        <title>Ancestral chromatin configuration constrains chromatin evolution on differentiating sex chromosomes in Drosophila.</title>
        <authorList>
            <person name="Zhou Q."/>
            <person name="Bachtrog D."/>
        </authorList>
    </citation>
    <scope>NUCLEOTIDE SEQUENCE [LARGE SCALE GENOMIC DNA]</scope>
    <source>
        <tissue evidence="2">Whole larvae</tissue>
    </source>
</reference>
<evidence type="ECO:0000259" key="1">
    <source>
        <dbReference type="Pfam" id="PF26080"/>
    </source>
</evidence>
<proteinExistence type="predicted"/>
<dbReference type="AlphaFoldDB" id="A0A0M3QUR6"/>
<dbReference type="InterPro" id="IPR058698">
    <property type="entry name" value="CUB_metazoa"/>
</dbReference>
<keyword evidence="3" id="KW-1185">Reference proteome</keyword>
<dbReference type="STRING" id="30019.A0A0M3QUR6"/>
<protein>
    <submittedName>
        <fullName evidence="2">CG4734</fullName>
    </submittedName>
</protein>
<feature type="domain" description="CUB" evidence="1">
    <location>
        <begin position="258"/>
        <end position="399"/>
    </location>
</feature>
<name>A0A0M3QUR6_DROBS</name>
<accession>A0A0M3QUR6</accession>
<dbReference type="EMBL" id="CP012524">
    <property type="protein sequence ID" value="ALC41129.1"/>
    <property type="molecule type" value="Genomic_DNA"/>
</dbReference>
<dbReference type="Pfam" id="PF26080">
    <property type="entry name" value="CUB_animal"/>
    <property type="match status" value="1"/>
</dbReference>
<dbReference type="PANTHER" id="PTHR33236:SF12">
    <property type="entry name" value="CUB DOMAIN-CONTAINING PROTEIN-RELATED"/>
    <property type="match status" value="1"/>
</dbReference>
<organism evidence="2 3">
    <name type="scientific">Drosophila busckii</name>
    <name type="common">Fruit fly</name>
    <dbReference type="NCBI Taxonomy" id="30019"/>
    <lineage>
        <taxon>Eukaryota</taxon>
        <taxon>Metazoa</taxon>
        <taxon>Ecdysozoa</taxon>
        <taxon>Arthropoda</taxon>
        <taxon>Hexapoda</taxon>
        <taxon>Insecta</taxon>
        <taxon>Pterygota</taxon>
        <taxon>Neoptera</taxon>
        <taxon>Endopterygota</taxon>
        <taxon>Diptera</taxon>
        <taxon>Brachycera</taxon>
        <taxon>Muscomorpha</taxon>
        <taxon>Ephydroidea</taxon>
        <taxon>Drosophilidae</taxon>
        <taxon>Drosophila</taxon>
    </lineage>
</organism>
<dbReference type="Proteomes" id="UP000494163">
    <property type="component" value="Chromosome 2R"/>
</dbReference>
<evidence type="ECO:0000313" key="3">
    <source>
        <dbReference type="Proteomes" id="UP000494163"/>
    </source>
</evidence>
<evidence type="ECO:0000313" key="2">
    <source>
        <dbReference type="EMBL" id="ALC41129.1"/>
    </source>
</evidence>
<gene>
    <name evidence="2" type="ORF">Dbus_chr2Rg708</name>
</gene>
<dbReference type="OrthoDB" id="6378913at2759"/>